<dbReference type="InterPro" id="IPR001148">
    <property type="entry name" value="CA_dom"/>
</dbReference>
<dbReference type="GO" id="GO:0004089">
    <property type="term" value="F:carbonate dehydratase activity"/>
    <property type="evidence" value="ECO:0007669"/>
    <property type="project" value="InterPro"/>
</dbReference>
<evidence type="ECO:0000313" key="5">
    <source>
        <dbReference type="Proteomes" id="UP000748531"/>
    </source>
</evidence>
<dbReference type="InterPro" id="IPR036398">
    <property type="entry name" value="CA_dom_sf"/>
</dbReference>
<dbReference type="AlphaFoldDB" id="A0A8J4TD99"/>
<feature type="chain" id="PRO_5035307570" evidence="2">
    <location>
        <begin position="16"/>
        <end position="316"/>
    </location>
</feature>
<dbReference type="InterPro" id="IPR023561">
    <property type="entry name" value="Carbonic_anhydrase_a-class"/>
</dbReference>
<evidence type="ECO:0000259" key="3">
    <source>
        <dbReference type="PROSITE" id="PS51144"/>
    </source>
</evidence>
<dbReference type="GO" id="GO:0006730">
    <property type="term" value="P:one-carbon metabolic process"/>
    <property type="evidence" value="ECO:0007669"/>
    <property type="project" value="TreeGrafter"/>
</dbReference>
<dbReference type="Proteomes" id="UP000748531">
    <property type="component" value="Unassembled WGS sequence"/>
</dbReference>
<proteinExistence type="inferred from homology"/>
<dbReference type="Gene3D" id="3.10.200.10">
    <property type="entry name" value="Alpha carbonic anhydrase"/>
    <property type="match status" value="1"/>
</dbReference>
<evidence type="ECO:0000256" key="1">
    <source>
        <dbReference type="ARBA" id="ARBA00010718"/>
    </source>
</evidence>
<dbReference type="PANTHER" id="PTHR18952:SF208">
    <property type="entry name" value="CARBONIC ANHYDRASE XA-RELATED"/>
    <property type="match status" value="1"/>
</dbReference>
<feature type="signal peptide" evidence="2">
    <location>
        <begin position="1"/>
        <end position="15"/>
    </location>
</feature>
<sequence length="316" mass="35484">MRCLIIRFFFTGVTASFIQSLLQLYTGPEAWGTKSTQENHQKKTLWPFCQQGRQQSPIDIQTERLVYDHSLKSMVISGRDEQLELIVENIGQDLQLSVLSDDVVVSGGPLSYRFQVFSMRIKFGSVSSRGSDHRIDGRSLPGELQIYAFNGELYGNYSQAAVQPHGLVAISVFLRLSNTSNKDLLGVVAASEKTIFKGQRFQLKGLEFRSLLPVTQEYMTYEGSLPFPGCCESVTWIILNYPISISELELKTLRRLRIAQTLWSGSMADNFRPVQSLNNRSIRTNINFSNNNNGNDVFYGLPSDGGLHDRIPPASV</sequence>
<dbReference type="PANTHER" id="PTHR18952">
    <property type="entry name" value="CARBONIC ANHYDRASE"/>
    <property type="match status" value="1"/>
</dbReference>
<dbReference type="EMBL" id="LUCH01000800">
    <property type="protein sequence ID" value="KAF5404293.1"/>
    <property type="molecule type" value="Genomic_DNA"/>
</dbReference>
<comment type="similarity">
    <text evidence="1">Belongs to the alpha-carbonic anhydrase family.</text>
</comment>
<gene>
    <name evidence="4" type="ORF">PHET_02446</name>
</gene>
<dbReference type="SMART" id="SM01057">
    <property type="entry name" value="Carb_anhydrase"/>
    <property type="match status" value="1"/>
</dbReference>
<name>A0A8J4TD99_9TREM</name>
<reference evidence="4" key="1">
    <citation type="submission" date="2019-05" db="EMBL/GenBank/DDBJ databases">
        <title>Annotation for the trematode Paragonimus heterotremus.</title>
        <authorList>
            <person name="Choi Y.-J."/>
        </authorList>
    </citation>
    <scope>NUCLEOTIDE SEQUENCE</scope>
    <source>
        <strain evidence="4">LC</strain>
    </source>
</reference>
<dbReference type="OrthoDB" id="5978072at2759"/>
<comment type="caution">
    <text evidence="4">The sequence shown here is derived from an EMBL/GenBank/DDBJ whole genome shotgun (WGS) entry which is preliminary data.</text>
</comment>
<dbReference type="SUPFAM" id="SSF51069">
    <property type="entry name" value="Carbonic anhydrase"/>
    <property type="match status" value="1"/>
</dbReference>
<dbReference type="Pfam" id="PF00194">
    <property type="entry name" value="Carb_anhydrase"/>
    <property type="match status" value="1"/>
</dbReference>
<feature type="domain" description="Alpha-carbonic anhydrase" evidence="3">
    <location>
        <begin position="15"/>
        <end position="286"/>
    </location>
</feature>
<evidence type="ECO:0000256" key="2">
    <source>
        <dbReference type="SAM" id="SignalP"/>
    </source>
</evidence>
<dbReference type="PROSITE" id="PS51144">
    <property type="entry name" value="ALPHA_CA_2"/>
    <property type="match status" value="1"/>
</dbReference>
<dbReference type="GO" id="GO:0008270">
    <property type="term" value="F:zinc ion binding"/>
    <property type="evidence" value="ECO:0007669"/>
    <property type="project" value="InterPro"/>
</dbReference>
<keyword evidence="2" id="KW-0732">Signal</keyword>
<accession>A0A8J4TD99</accession>
<organism evidence="4 5">
    <name type="scientific">Paragonimus heterotremus</name>
    <dbReference type="NCBI Taxonomy" id="100268"/>
    <lineage>
        <taxon>Eukaryota</taxon>
        <taxon>Metazoa</taxon>
        <taxon>Spiralia</taxon>
        <taxon>Lophotrochozoa</taxon>
        <taxon>Platyhelminthes</taxon>
        <taxon>Trematoda</taxon>
        <taxon>Digenea</taxon>
        <taxon>Plagiorchiida</taxon>
        <taxon>Troglotremata</taxon>
        <taxon>Troglotrematidae</taxon>
        <taxon>Paragonimus</taxon>
    </lineage>
</organism>
<keyword evidence="5" id="KW-1185">Reference proteome</keyword>
<protein>
    <submittedName>
        <fullName evidence="4">Carbonic anhydrase XIII</fullName>
    </submittedName>
</protein>
<evidence type="ECO:0000313" key="4">
    <source>
        <dbReference type="EMBL" id="KAF5404293.1"/>
    </source>
</evidence>